<dbReference type="Proteomes" id="UP000235672">
    <property type="component" value="Unassembled WGS sequence"/>
</dbReference>
<comment type="catalytic activity">
    <reaction evidence="12">
        <text>a di-trans,poly-cis-dolichyl phosphate + UDP-alpha-D-glucose = a di-trans,poly-cis-dolichyl beta-D-glucosyl phosphate + UDP</text>
        <dbReference type="Rhea" id="RHEA:15401"/>
        <dbReference type="Rhea" id="RHEA-COMP:19498"/>
        <dbReference type="Rhea" id="RHEA-COMP:19502"/>
        <dbReference type="ChEBI" id="CHEBI:57525"/>
        <dbReference type="ChEBI" id="CHEBI:57683"/>
        <dbReference type="ChEBI" id="CHEBI:58223"/>
        <dbReference type="ChEBI" id="CHEBI:58885"/>
        <dbReference type="EC" id="2.4.1.117"/>
    </reaction>
    <physiologicalReaction direction="left-to-right" evidence="12">
        <dbReference type="Rhea" id="RHEA:15402"/>
    </physiologicalReaction>
</comment>
<evidence type="ECO:0000256" key="10">
    <source>
        <dbReference type="ARBA" id="ARBA00022989"/>
    </source>
</evidence>
<evidence type="ECO:0000256" key="8">
    <source>
        <dbReference type="ARBA" id="ARBA00022824"/>
    </source>
</evidence>
<sequence>MAEFLEMGQNLLWAVYESAKATPLPVLLLLLVTTAVSTFAFIYVALFVLAPTPRPPFPSEKEYITTHPNGSITSPKPLPCWHDEWLAHRKEAEKIGDFSDKHTGTIEDAEVEMSVVIPAFNEEERLEIMLEEAVAFLDAEYGRQRKGKGKQNGSARKTGEVVKGGYEILIVNDGSRDKTVDVALAFSRKYQLHDVLRVCTLKENRGKGGAVTHGFRHVRGEYAIFADADGASKFEDLAKLVEGCKEVADEPNRGIAVGSRAHLVGSEAVVKRSALRNMLMHSFHLLLRLLTPPATSKIRDTQCGFKLFSRASLPHIIPYMHAEGWIFDVEMLMLAESAPSGIVDGKDGKVDTRPGIKVAEVPIGWKEVGGSKLNVMWDSLGMAYGLAILRASWMAGVYKRR</sequence>
<dbReference type="CDD" id="cd04188">
    <property type="entry name" value="DPG_synthase"/>
    <property type="match status" value="1"/>
</dbReference>
<dbReference type="PANTHER" id="PTHR10859">
    <property type="entry name" value="GLYCOSYL TRANSFERASE"/>
    <property type="match status" value="1"/>
</dbReference>
<evidence type="ECO:0000256" key="2">
    <source>
        <dbReference type="ARBA" id="ARBA00004922"/>
    </source>
</evidence>
<dbReference type="STRING" id="1745343.A0A2J6QHG1"/>
<evidence type="ECO:0000256" key="7">
    <source>
        <dbReference type="ARBA" id="ARBA00022692"/>
    </source>
</evidence>
<reference evidence="15 16" key="1">
    <citation type="submission" date="2016-05" db="EMBL/GenBank/DDBJ databases">
        <title>A degradative enzymes factory behind the ericoid mycorrhizal symbiosis.</title>
        <authorList>
            <consortium name="DOE Joint Genome Institute"/>
            <person name="Martino E."/>
            <person name="Morin E."/>
            <person name="Grelet G."/>
            <person name="Kuo A."/>
            <person name="Kohler A."/>
            <person name="Daghino S."/>
            <person name="Barry K."/>
            <person name="Choi C."/>
            <person name="Cichocki N."/>
            <person name="Clum A."/>
            <person name="Copeland A."/>
            <person name="Hainaut M."/>
            <person name="Haridas S."/>
            <person name="Labutti K."/>
            <person name="Lindquist E."/>
            <person name="Lipzen A."/>
            <person name="Khouja H.-R."/>
            <person name="Murat C."/>
            <person name="Ohm R."/>
            <person name="Olson A."/>
            <person name="Spatafora J."/>
            <person name="Veneault-Fourrey C."/>
            <person name="Henrissat B."/>
            <person name="Grigoriev I."/>
            <person name="Martin F."/>
            <person name="Perotto S."/>
        </authorList>
    </citation>
    <scope>NUCLEOTIDE SEQUENCE [LARGE SCALE GENOMIC DNA]</scope>
    <source>
        <strain evidence="15 16">UAMH 7357</strain>
    </source>
</reference>
<evidence type="ECO:0000256" key="6">
    <source>
        <dbReference type="ARBA" id="ARBA00022679"/>
    </source>
</evidence>
<evidence type="ECO:0000256" key="3">
    <source>
        <dbReference type="ARBA" id="ARBA00006739"/>
    </source>
</evidence>
<dbReference type="Pfam" id="PF00535">
    <property type="entry name" value="Glycos_transf_2"/>
    <property type="match status" value="1"/>
</dbReference>
<dbReference type="GO" id="GO:0006487">
    <property type="term" value="P:protein N-linked glycosylation"/>
    <property type="evidence" value="ECO:0007669"/>
    <property type="project" value="TreeGrafter"/>
</dbReference>
<dbReference type="InterPro" id="IPR001173">
    <property type="entry name" value="Glyco_trans_2-like"/>
</dbReference>
<protein>
    <recommendedName>
        <fullName evidence="4">dolichyl-phosphate beta-glucosyltransferase</fullName>
        <ecNumber evidence="4">2.4.1.117</ecNumber>
    </recommendedName>
</protein>
<evidence type="ECO:0000313" key="15">
    <source>
        <dbReference type="EMBL" id="PMD25707.1"/>
    </source>
</evidence>
<comment type="similarity">
    <text evidence="3">Belongs to the glycosyltransferase 2 family.</text>
</comment>
<evidence type="ECO:0000313" key="16">
    <source>
        <dbReference type="Proteomes" id="UP000235672"/>
    </source>
</evidence>
<comment type="pathway">
    <text evidence="2">Protein modification; protein glycosylation.</text>
</comment>
<keyword evidence="6 15" id="KW-0808">Transferase</keyword>
<dbReference type="GO" id="GO:0004581">
    <property type="term" value="F:dolichyl-phosphate beta-glucosyltransferase activity"/>
    <property type="evidence" value="ECO:0007669"/>
    <property type="project" value="UniProtKB-EC"/>
</dbReference>
<evidence type="ECO:0000256" key="12">
    <source>
        <dbReference type="ARBA" id="ARBA00045097"/>
    </source>
</evidence>
<evidence type="ECO:0000256" key="1">
    <source>
        <dbReference type="ARBA" id="ARBA00004389"/>
    </source>
</evidence>
<proteinExistence type="inferred from homology"/>
<dbReference type="AlphaFoldDB" id="A0A2J6QHG1"/>
<dbReference type="EC" id="2.4.1.117" evidence="4"/>
<dbReference type="InterPro" id="IPR035518">
    <property type="entry name" value="DPG_synthase"/>
</dbReference>
<dbReference type="EMBL" id="KZ613469">
    <property type="protein sequence ID" value="PMD25707.1"/>
    <property type="molecule type" value="Genomic_DNA"/>
</dbReference>
<name>A0A2J6QHG1_9HELO</name>
<evidence type="ECO:0000256" key="4">
    <source>
        <dbReference type="ARBA" id="ARBA00012583"/>
    </source>
</evidence>
<dbReference type="Gene3D" id="3.90.550.10">
    <property type="entry name" value="Spore Coat Polysaccharide Biosynthesis Protein SpsA, Chain A"/>
    <property type="match status" value="1"/>
</dbReference>
<comment type="subcellular location">
    <subcellularLocation>
        <location evidence="1">Endoplasmic reticulum membrane</location>
        <topology evidence="1">Single-pass membrane protein</topology>
    </subcellularLocation>
</comment>
<dbReference type="SUPFAM" id="SSF53448">
    <property type="entry name" value="Nucleotide-diphospho-sugar transferases"/>
    <property type="match status" value="1"/>
</dbReference>
<evidence type="ECO:0000256" key="9">
    <source>
        <dbReference type="ARBA" id="ARBA00022968"/>
    </source>
</evidence>
<dbReference type="InterPro" id="IPR029044">
    <property type="entry name" value="Nucleotide-diphossugar_trans"/>
</dbReference>
<keyword evidence="9" id="KW-0735">Signal-anchor</keyword>
<evidence type="ECO:0000256" key="11">
    <source>
        <dbReference type="ARBA" id="ARBA00023136"/>
    </source>
</evidence>
<accession>A0A2J6QHG1</accession>
<evidence type="ECO:0000256" key="13">
    <source>
        <dbReference type="SAM" id="Phobius"/>
    </source>
</evidence>
<dbReference type="OrthoDB" id="3784at2759"/>
<feature type="domain" description="Glycosyltransferase 2-like" evidence="14">
    <location>
        <begin position="114"/>
        <end position="313"/>
    </location>
</feature>
<dbReference type="PANTHER" id="PTHR10859:SF91">
    <property type="entry name" value="DOLICHYL-PHOSPHATE BETA-GLUCOSYLTRANSFERASE"/>
    <property type="match status" value="1"/>
</dbReference>
<evidence type="ECO:0000256" key="5">
    <source>
        <dbReference type="ARBA" id="ARBA00022676"/>
    </source>
</evidence>
<keyword evidence="10 13" id="KW-1133">Transmembrane helix</keyword>
<gene>
    <name evidence="15" type="ORF">NA56DRAFT_592598</name>
</gene>
<dbReference type="GO" id="GO:0005789">
    <property type="term" value="C:endoplasmic reticulum membrane"/>
    <property type="evidence" value="ECO:0007669"/>
    <property type="project" value="UniProtKB-SubCell"/>
</dbReference>
<keyword evidence="11 13" id="KW-0472">Membrane</keyword>
<evidence type="ECO:0000259" key="14">
    <source>
        <dbReference type="Pfam" id="PF00535"/>
    </source>
</evidence>
<keyword evidence="8" id="KW-0256">Endoplasmic reticulum</keyword>
<keyword evidence="7 13" id="KW-0812">Transmembrane</keyword>
<keyword evidence="16" id="KW-1185">Reference proteome</keyword>
<organism evidence="15 16">
    <name type="scientific">Hyaloscypha hepaticicola</name>
    <dbReference type="NCBI Taxonomy" id="2082293"/>
    <lineage>
        <taxon>Eukaryota</taxon>
        <taxon>Fungi</taxon>
        <taxon>Dikarya</taxon>
        <taxon>Ascomycota</taxon>
        <taxon>Pezizomycotina</taxon>
        <taxon>Leotiomycetes</taxon>
        <taxon>Helotiales</taxon>
        <taxon>Hyaloscyphaceae</taxon>
        <taxon>Hyaloscypha</taxon>
    </lineage>
</organism>
<feature type="transmembrane region" description="Helical" evidence="13">
    <location>
        <begin position="26"/>
        <end position="49"/>
    </location>
</feature>
<keyword evidence="5" id="KW-0328">Glycosyltransferase</keyword>